<dbReference type="SUPFAM" id="SSF88659">
    <property type="entry name" value="Sigma3 and sigma4 domains of RNA polymerase sigma factors"/>
    <property type="match status" value="1"/>
</dbReference>
<accession>A0A517TE77</accession>
<dbReference type="GO" id="GO:0003677">
    <property type="term" value="F:DNA binding"/>
    <property type="evidence" value="ECO:0007669"/>
    <property type="project" value="InterPro"/>
</dbReference>
<dbReference type="InterPro" id="IPR014331">
    <property type="entry name" value="RNA_pol_sigma70_ECF_RHOBA"/>
</dbReference>
<dbReference type="InterPro" id="IPR013325">
    <property type="entry name" value="RNA_pol_sigma_r2"/>
</dbReference>
<keyword evidence="8" id="KW-1185">Reference proteome</keyword>
<keyword evidence="4" id="KW-0804">Transcription</keyword>
<dbReference type="InterPro" id="IPR039425">
    <property type="entry name" value="RNA_pol_sigma-70-like"/>
</dbReference>
<dbReference type="SUPFAM" id="SSF88946">
    <property type="entry name" value="Sigma2 domain of RNA polymerase sigma factors"/>
    <property type="match status" value="1"/>
</dbReference>
<dbReference type="InterPro" id="IPR013324">
    <property type="entry name" value="RNA_pol_sigma_r3/r4-like"/>
</dbReference>
<gene>
    <name evidence="7" type="ORF">V22_39450</name>
</gene>
<organism evidence="7 8">
    <name type="scientific">Calycomorphotria hydatis</name>
    <dbReference type="NCBI Taxonomy" id="2528027"/>
    <lineage>
        <taxon>Bacteria</taxon>
        <taxon>Pseudomonadati</taxon>
        <taxon>Planctomycetota</taxon>
        <taxon>Planctomycetia</taxon>
        <taxon>Planctomycetales</taxon>
        <taxon>Planctomycetaceae</taxon>
        <taxon>Calycomorphotria</taxon>
    </lineage>
</organism>
<dbReference type="InterPro" id="IPR014284">
    <property type="entry name" value="RNA_pol_sigma-70_dom"/>
</dbReference>
<dbReference type="GO" id="GO:0016987">
    <property type="term" value="F:sigma factor activity"/>
    <property type="evidence" value="ECO:0007669"/>
    <property type="project" value="UniProtKB-KW"/>
</dbReference>
<evidence type="ECO:0000256" key="4">
    <source>
        <dbReference type="ARBA" id="ARBA00023163"/>
    </source>
</evidence>
<dbReference type="KEGG" id="chya:V22_39450"/>
<dbReference type="PANTHER" id="PTHR43133:SF51">
    <property type="entry name" value="RNA POLYMERASE SIGMA FACTOR"/>
    <property type="match status" value="1"/>
</dbReference>
<evidence type="ECO:0000259" key="6">
    <source>
        <dbReference type="Pfam" id="PF08281"/>
    </source>
</evidence>
<dbReference type="EMBL" id="CP036316">
    <property type="protein sequence ID" value="QDT66674.1"/>
    <property type="molecule type" value="Genomic_DNA"/>
</dbReference>
<feature type="domain" description="RNA polymerase sigma-70 region 2" evidence="5">
    <location>
        <begin position="17"/>
        <end position="82"/>
    </location>
</feature>
<dbReference type="PANTHER" id="PTHR43133">
    <property type="entry name" value="RNA POLYMERASE ECF-TYPE SIGMA FACTO"/>
    <property type="match status" value="1"/>
</dbReference>
<dbReference type="InterPro" id="IPR013249">
    <property type="entry name" value="RNA_pol_sigma70_r4_t2"/>
</dbReference>
<reference evidence="7 8" key="1">
    <citation type="submission" date="2019-02" db="EMBL/GenBank/DDBJ databases">
        <title>Deep-cultivation of Planctomycetes and their phenomic and genomic characterization uncovers novel biology.</title>
        <authorList>
            <person name="Wiegand S."/>
            <person name="Jogler M."/>
            <person name="Boedeker C."/>
            <person name="Pinto D."/>
            <person name="Vollmers J."/>
            <person name="Rivas-Marin E."/>
            <person name="Kohn T."/>
            <person name="Peeters S.H."/>
            <person name="Heuer A."/>
            <person name="Rast P."/>
            <person name="Oberbeckmann S."/>
            <person name="Bunk B."/>
            <person name="Jeske O."/>
            <person name="Meyerdierks A."/>
            <person name="Storesund J.E."/>
            <person name="Kallscheuer N."/>
            <person name="Luecker S."/>
            <person name="Lage O.M."/>
            <person name="Pohl T."/>
            <person name="Merkel B.J."/>
            <person name="Hornburger P."/>
            <person name="Mueller R.-W."/>
            <person name="Bruemmer F."/>
            <person name="Labrenz M."/>
            <person name="Spormann A.M."/>
            <person name="Op den Camp H."/>
            <person name="Overmann J."/>
            <person name="Amann R."/>
            <person name="Jetten M.S.M."/>
            <person name="Mascher T."/>
            <person name="Medema M.H."/>
            <person name="Devos D.P."/>
            <person name="Kaster A.-K."/>
            <person name="Ovreas L."/>
            <person name="Rohde M."/>
            <person name="Galperin M.Y."/>
            <person name="Jogler C."/>
        </authorList>
    </citation>
    <scope>NUCLEOTIDE SEQUENCE [LARGE SCALE GENOMIC DNA]</scope>
    <source>
        <strain evidence="7 8">V22</strain>
    </source>
</reference>
<dbReference type="NCBIfam" id="TIGR02989">
    <property type="entry name" value="Sig-70_gvs1"/>
    <property type="match status" value="1"/>
</dbReference>
<dbReference type="InterPro" id="IPR007627">
    <property type="entry name" value="RNA_pol_sigma70_r2"/>
</dbReference>
<dbReference type="NCBIfam" id="TIGR02937">
    <property type="entry name" value="sigma70-ECF"/>
    <property type="match status" value="1"/>
</dbReference>
<dbReference type="InterPro" id="IPR036388">
    <property type="entry name" value="WH-like_DNA-bd_sf"/>
</dbReference>
<feature type="domain" description="RNA polymerase sigma factor 70 region 4 type 2" evidence="6">
    <location>
        <begin position="114"/>
        <end position="166"/>
    </location>
</feature>
<name>A0A517TE77_9PLAN</name>
<dbReference type="Gene3D" id="1.10.10.10">
    <property type="entry name" value="Winged helix-like DNA-binding domain superfamily/Winged helix DNA-binding domain"/>
    <property type="match status" value="1"/>
</dbReference>
<dbReference type="Pfam" id="PF08281">
    <property type="entry name" value="Sigma70_r4_2"/>
    <property type="match status" value="1"/>
</dbReference>
<evidence type="ECO:0000256" key="2">
    <source>
        <dbReference type="ARBA" id="ARBA00023015"/>
    </source>
</evidence>
<evidence type="ECO:0000256" key="1">
    <source>
        <dbReference type="ARBA" id="ARBA00010641"/>
    </source>
</evidence>
<dbReference type="OrthoDB" id="6383365at2"/>
<keyword evidence="3" id="KW-0731">Sigma factor</keyword>
<evidence type="ECO:0000256" key="3">
    <source>
        <dbReference type="ARBA" id="ARBA00023082"/>
    </source>
</evidence>
<keyword evidence="2" id="KW-0805">Transcription regulation</keyword>
<dbReference type="GO" id="GO:0006352">
    <property type="term" value="P:DNA-templated transcription initiation"/>
    <property type="evidence" value="ECO:0007669"/>
    <property type="project" value="InterPro"/>
</dbReference>
<dbReference type="Pfam" id="PF04542">
    <property type="entry name" value="Sigma70_r2"/>
    <property type="match status" value="1"/>
</dbReference>
<protein>
    <submittedName>
        <fullName evidence="7">RNA polymerase sigma factor</fullName>
    </submittedName>
</protein>
<sequence length="176" mass="20810">MPTESVNERRRDEFLDLFHDSRDELRSYLGALIINVSDADDVFQELSLILWKRFDRFEAGTNFFAWARTIALNSARVYWRKQVGRRNVELANRVVEKLSRAHRGQVEVLDMQREKLKACVEQLGERDRQFITKVYEAGVTVKQLAKQLGRNPDELYKRLSRLRQRLRTCANRGDHD</sequence>
<evidence type="ECO:0000313" key="8">
    <source>
        <dbReference type="Proteomes" id="UP000319976"/>
    </source>
</evidence>
<evidence type="ECO:0000259" key="5">
    <source>
        <dbReference type="Pfam" id="PF04542"/>
    </source>
</evidence>
<dbReference type="Gene3D" id="1.10.1740.10">
    <property type="match status" value="1"/>
</dbReference>
<dbReference type="Proteomes" id="UP000319976">
    <property type="component" value="Chromosome"/>
</dbReference>
<proteinExistence type="inferred from homology"/>
<dbReference type="RefSeq" id="WP_145265945.1">
    <property type="nucleotide sequence ID" value="NZ_CP036316.1"/>
</dbReference>
<evidence type="ECO:0000313" key="7">
    <source>
        <dbReference type="EMBL" id="QDT66674.1"/>
    </source>
</evidence>
<dbReference type="AlphaFoldDB" id="A0A517TE77"/>
<comment type="similarity">
    <text evidence="1">Belongs to the sigma-70 factor family. ECF subfamily.</text>
</comment>